<name>A0ACB9CZL3_CICIN</name>
<organism evidence="1 2">
    <name type="scientific">Cichorium intybus</name>
    <name type="common">Chicory</name>
    <dbReference type="NCBI Taxonomy" id="13427"/>
    <lineage>
        <taxon>Eukaryota</taxon>
        <taxon>Viridiplantae</taxon>
        <taxon>Streptophyta</taxon>
        <taxon>Embryophyta</taxon>
        <taxon>Tracheophyta</taxon>
        <taxon>Spermatophyta</taxon>
        <taxon>Magnoliopsida</taxon>
        <taxon>eudicotyledons</taxon>
        <taxon>Gunneridae</taxon>
        <taxon>Pentapetalae</taxon>
        <taxon>asterids</taxon>
        <taxon>campanulids</taxon>
        <taxon>Asterales</taxon>
        <taxon>Asteraceae</taxon>
        <taxon>Cichorioideae</taxon>
        <taxon>Cichorieae</taxon>
        <taxon>Cichoriinae</taxon>
        <taxon>Cichorium</taxon>
    </lineage>
</organism>
<evidence type="ECO:0000313" key="2">
    <source>
        <dbReference type="Proteomes" id="UP001055811"/>
    </source>
</evidence>
<evidence type="ECO:0000313" key="1">
    <source>
        <dbReference type="EMBL" id="KAI3739625.1"/>
    </source>
</evidence>
<keyword evidence="2" id="KW-1185">Reference proteome</keyword>
<proteinExistence type="predicted"/>
<accession>A0ACB9CZL3</accession>
<gene>
    <name evidence="1" type="ORF">L2E82_30035</name>
</gene>
<comment type="caution">
    <text evidence="1">The sequence shown here is derived from an EMBL/GenBank/DDBJ whole genome shotgun (WGS) entry which is preliminary data.</text>
</comment>
<sequence length="68" mass="7426">MSPLLVLFLFLVHPILLLRSGAFLNELKSRDIKALTHIYAFPPASFSAFVSVDNFSIIAASDTLCKGS</sequence>
<dbReference type="EMBL" id="CM042013">
    <property type="protein sequence ID" value="KAI3739625.1"/>
    <property type="molecule type" value="Genomic_DNA"/>
</dbReference>
<reference evidence="1 2" key="2">
    <citation type="journal article" date="2022" name="Mol. Ecol. Resour.">
        <title>The genomes of chicory, endive, great burdock and yacon provide insights into Asteraceae paleo-polyploidization history and plant inulin production.</title>
        <authorList>
            <person name="Fan W."/>
            <person name="Wang S."/>
            <person name="Wang H."/>
            <person name="Wang A."/>
            <person name="Jiang F."/>
            <person name="Liu H."/>
            <person name="Zhao H."/>
            <person name="Xu D."/>
            <person name="Zhang Y."/>
        </authorList>
    </citation>
    <scope>NUCLEOTIDE SEQUENCE [LARGE SCALE GENOMIC DNA]</scope>
    <source>
        <strain evidence="2">cv. Punajuju</strain>
        <tissue evidence="1">Leaves</tissue>
    </source>
</reference>
<reference evidence="2" key="1">
    <citation type="journal article" date="2022" name="Mol. Ecol. Resour.">
        <title>The genomes of chicory, endive, great burdock and yacon provide insights into Asteraceae palaeo-polyploidization history and plant inulin production.</title>
        <authorList>
            <person name="Fan W."/>
            <person name="Wang S."/>
            <person name="Wang H."/>
            <person name="Wang A."/>
            <person name="Jiang F."/>
            <person name="Liu H."/>
            <person name="Zhao H."/>
            <person name="Xu D."/>
            <person name="Zhang Y."/>
        </authorList>
    </citation>
    <scope>NUCLEOTIDE SEQUENCE [LARGE SCALE GENOMIC DNA]</scope>
    <source>
        <strain evidence="2">cv. Punajuju</strain>
    </source>
</reference>
<dbReference type="Proteomes" id="UP001055811">
    <property type="component" value="Linkage Group LG05"/>
</dbReference>
<protein>
    <submittedName>
        <fullName evidence="1">Uncharacterized protein</fullName>
    </submittedName>
</protein>